<keyword evidence="2" id="KW-0812">Transmembrane</keyword>
<protein>
    <submittedName>
        <fullName evidence="4">PH domain-containing protein</fullName>
    </submittedName>
</protein>
<gene>
    <name evidence="4" type="ORF">FYJ87_06265</name>
</gene>
<feature type="domain" description="Low molecular weight protein antigen 6 PH" evidence="3">
    <location>
        <begin position="77"/>
        <end position="146"/>
    </location>
</feature>
<feature type="region of interest" description="Disordered" evidence="1">
    <location>
        <begin position="1"/>
        <end position="29"/>
    </location>
</feature>
<dbReference type="Pfam" id="PF10756">
    <property type="entry name" value="bPH_6"/>
    <property type="match status" value="1"/>
</dbReference>
<keyword evidence="2" id="KW-0472">Membrane</keyword>
<evidence type="ECO:0000313" key="4">
    <source>
        <dbReference type="EMBL" id="TYR20538.1"/>
    </source>
</evidence>
<proteinExistence type="predicted"/>
<feature type="transmembrane region" description="Helical" evidence="2">
    <location>
        <begin position="37"/>
        <end position="54"/>
    </location>
</feature>
<sequence>MAHMSAQDNTPTNKPRPDHNHGRPAVRPQTFHPSRENILVGFVMFLISLIFTGYNVSAFFWIPLLPLLFIGWVIKAGTRVDGKGITAKPLIRPSKTVSWQDFQGIRFNKAGKAYAAATDDSQFWLPGITFNSLPALAEATAGRIPDPLTPARLDIHNKVQVVNRDGSAVLMDSEDYAEYEKQRRAEYEAEHPTAEPASDADSAATPGNAENPGASSNPERARNN</sequence>
<evidence type="ECO:0000313" key="5">
    <source>
        <dbReference type="Proteomes" id="UP000324726"/>
    </source>
</evidence>
<feature type="compositionally biased region" description="Polar residues" evidence="1">
    <location>
        <begin position="1"/>
        <end position="13"/>
    </location>
</feature>
<dbReference type="Proteomes" id="UP000324726">
    <property type="component" value="Unassembled WGS sequence"/>
</dbReference>
<dbReference type="EMBL" id="VSZI01000001">
    <property type="protein sequence ID" value="TYR20538.1"/>
    <property type="molecule type" value="Genomic_DNA"/>
</dbReference>
<dbReference type="AlphaFoldDB" id="A0A5D4FX11"/>
<reference evidence="4 5" key="1">
    <citation type="submission" date="2019-08" db="EMBL/GenBank/DDBJ databases">
        <title>Draft genome of C. urealyticum strain VH4248.</title>
        <authorList>
            <person name="Navas J."/>
        </authorList>
    </citation>
    <scope>NUCLEOTIDE SEQUENCE [LARGE SCALE GENOMIC DNA]</scope>
    <source>
        <strain evidence="4 5">VH4248</strain>
    </source>
</reference>
<feature type="compositionally biased region" description="Basic and acidic residues" evidence="1">
    <location>
        <begin position="179"/>
        <end position="193"/>
    </location>
</feature>
<keyword evidence="2" id="KW-1133">Transmembrane helix</keyword>
<feature type="region of interest" description="Disordered" evidence="1">
    <location>
        <begin position="179"/>
        <end position="224"/>
    </location>
</feature>
<comment type="caution">
    <text evidence="4">The sequence shown here is derived from an EMBL/GenBank/DDBJ whole genome shotgun (WGS) entry which is preliminary data.</text>
</comment>
<organism evidence="4 5">
    <name type="scientific">Corynebacterium urealyticum</name>
    <dbReference type="NCBI Taxonomy" id="43771"/>
    <lineage>
        <taxon>Bacteria</taxon>
        <taxon>Bacillati</taxon>
        <taxon>Actinomycetota</taxon>
        <taxon>Actinomycetes</taxon>
        <taxon>Mycobacteriales</taxon>
        <taxon>Corynebacteriaceae</taxon>
        <taxon>Corynebacterium</taxon>
    </lineage>
</organism>
<accession>A0A5D4FX11</accession>
<evidence type="ECO:0000256" key="1">
    <source>
        <dbReference type="SAM" id="MobiDB-lite"/>
    </source>
</evidence>
<evidence type="ECO:0000256" key="2">
    <source>
        <dbReference type="SAM" id="Phobius"/>
    </source>
</evidence>
<evidence type="ECO:0000259" key="3">
    <source>
        <dbReference type="Pfam" id="PF10756"/>
    </source>
</evidence>
<name>A0A5D4FX11_9CORY</name>
<dbReference type="InterPro" id="IPR019692">
    <property type="entry name" value="CFP-6_PH"/>
</dbReference>